<feature type="non-terminal residue" evidence="1">
    <location>
        <position position="115"/>
    </location>
</feature>
<evidence type="ECO:0000313" key="2">
    <source>
        <dbReference type="Proteomes" id="UP001186974"/>
    </source>
</evidence>
<dbReference type="Proteomes" id="UP001186974">
    <property type="component" value="Unassembled WGS sequence"/>
</dbReference>
<reference evidence="1" key="1">
    <citation type="submission" date="2024-09" db="EMBL/GenBank/DDBJ databases">
        <title>Black Yeasts Isolated from many extreme environments.</title>
        <authorList>
            <person name="Coleine C."/>
            <person name="Stajich J.E."/>
            <person name="Selbmann L."/>
        </authorList>
    </citation>
    <scope>NUCLEOTIDE SEQUENCE</scope>
    <source>
        <strain evidence="1">CCFEE 5737</strain>
    </source>
</reference>
<gene>
    <name evidence="1" type="ORF">LTS18_005712</name>
</gene>
<organism evidence="1 2">
    <name type="scientific">Coniosporium uncinatum</name>
    <dbReference type="NCBI Taxonomy" id="93489"/>
    <lineage>
        <taxon>Eukaryota</taxon>
        <taxon>Fungi</taxon>
        <taxon>Dikarya</taxon>
        <taxon>Ascomycota</taxon>
        <taxon>Pezizomycotina</taxon>
        <taxon>Dothideomycetes</taxon>
        <taxon>Dothideomycetes incertae sedis</taxon>
        <taxon>Coniosporium</taxon>
    </lineage>
</organism>
<proteinExistence type="predicted"/>
<keyword evidence="2" id="KW-1185">Reference proteome</keyword>
<dbReference type="EMBL" id="JAWDJW010001369">
    <property type="protein sequence ID" value="KAK3079111.1"/>
    <property type="molecule type" value="Genomic_DNA"/>
</dbReference>
<comment type="caution">
    <text evidence="1">The sequence shown here is derived from an EMBL/GenBank/DDBJ whole genome shotgun (WGS) entry which is preliminary data.</text>
</comment>
<sequence>MSARNPTQPIPGTVRLRLSELEQRLECSTPSLWRTSISLSRPQPANKVTRPLTLPPTAFSARRRRNTDKRLPSLPTVDKPLPLLPQAEKPLPSLPSALKGRPKGRFSEDCGNGGS</sequence>
<evidence type="ECO:0000313" key="1">
    <source>
        <dbReference type="EMBL" id="KAK3079111.1"/>
    </source>
</evidence>
<protein>
    <submittedName>
        <fullName evidence="1">Uncharacterized protein</fullName>
    </submittedName>
</protein>
<name>A0ACC3DR32_9PEZI</name>
<accession>A0ACC3DR32</accession>